<sequence>MSRNSRESVDLKLKTGLQMTNINIGIIGAAGYTGGELIRILINHPFVNIAFAHSKSQAGKPVHETHTDLLGDTDLVFSGDDTQELLDQPGLNAIFLCSGHGESKKFLAAHALPETVKVIDLSTDFRDETEGFVYGLPELQRGAIIGASKIANPGCFATSIELAILPLANAGLITDDIHVSAVTGSTGAGQALSATTHFSWRNNNISIYKAFTHQHLTEIKMSLGKLQTGFDKAVNFVPYRGDVTRGIMANVYTPFEGTLDEAKSMYKSFYESHPFTHVSDVPIDLKQVINTNKCLLHLEVHDGQLLISSIIDNLTKGASGQAVQNMNIAFGLPEDAGLRLKAPAF</sequence>
<dbReference type="Gene3D" id="3.30.360.10">
    <property type="entry name" value="Dihydrodipicolinate Reductase, domain 2"/>
    <property type="match status" value="1"/>
</dbReference>
<dbReference type="EMBL" id="CAJRAU010000003">
    <property type="protein sequence ID" value="CAG5070079.1"/>
    <property type="molecule type" value="Genomic_DNA"/>
</dbReference>
<comment type="pathway">
    <text evidence="5">Amino-acid biosynthesis; L-arginine biosynthesis; N(2)-acetyl-L-ornithine from L-glutamate: step 3/4.</text>
</comment>
<dbReference type="SUPFAM" id="SSF55347">
    <property type="entry name" value="Glyceraldehyde-3-phosphate dehydrogenase-like, C-terminal domain"/>
    <property type="match status" value="1"/>
</dbReference>
<dbReference type="InterPro" id="IPR036291">
    <property type="entry name" value="NAD(P)-bd_dom_sf"/>
</dbReference>
<evidence type="ECO:0000256" key="2">
    <source>
        <dbReference type="ARBA" id="ARBA00022605"/>
    </source>
</evidence>
<keyword evidence="2 5" id="KW-0028">Amino-acid biosynthesis</keyword>
<keyword evidence="1 5" id="KW-0055">Arginine biosynthesis</keyword>
<dbReference type="InterPro" id="IPR000534">
    <property type="entry name" value="Semialdehyde_DH_NAD-bd"/>
</dbReference>
<reference evidence="8 9" key="1">
    <citation type="submission" date="2021-04" db="EMBL/GenBank/DDBJ databases">
        <authorList>
            <person name="Rodrigo-Torres L."/>
            <person name="Arahal R. D."/>
            <person name="Lucena T."/>
        </authorList>
    </citation>
    <scope>NUCLEOTIDE SEQUENCE [LARGE SCALE GENOMIC DNA]</scope>
    <source>
        <strain evidence="8 9">CECT 9623</strain>
    </source>
</reference>
<proteinExistence type="inferred from homology"/>
<dbReference type="InterPro" id="IPR058924">
    <property type="entry name" value="AGPR_dimerisation_dom"/>
</dbReference>
<dbReference type="EC" id="1.2.1.38" evidence="5"/>
<comment type="similarity">
    <text evidence="5">Belongs to the NAGSA dehydrogenase family. Type 1 subfamily.</text>
</comment>
<comment type="function">
    <text evidence="5">Catalyzes the NADPH-dependent reduction of N-acetyl-5-glutamyl phosphate to yield N-acetyl-L-glutamate 5-semialdehyde.</text>
</comment>
<dbReference type="PANTHER" id="PTHR32338:SF10">
    <property type="entry name" value="N-ACETYL-GAMMA-GLUTAMYL-PHOSPHATE REDUCTASE, CHLOROPLASTIC-RELATED"/>
    <property type="match status" value="1"/>
</dbReference>
<evidence type="ECO:0000313" key="8">
    <source>
        <dbReference type="EMBL" id="CAG5070079.1"/>
    </source>
</evidence>
<dbReference type="Pfam" id="PF01118">
    <property type="entry name" value="Semialdhyde_dh"/>
    <property type="match status" value="1"/>
</dbReference>
<protein>
    <recommendedName>
        <fullName evidence="5">N-acetyl-gamma-glutamyl-phosphate reductase</fullName>
        <shortName evidence="5">AGPR</shortName>
        <ecNumber evidence="5">1.2.1.38</ecNumber>
    </recommendedName>
    <alternativeName>
        <fullName evidence="5">N-acetyl-glutamate semialdehyde dehydrogenase</fullName>
        <shortName evidence="5">NAGSA dehydrogenase</shortName>
    </alternativeName>
</protein>
<dbReference type="SUPFAM" id="SSF51735">
    <property type="entry name" value="NAD(P)-binding Rossmann-fold domains"/>
    <property type="match status" value="1"/>
</dbReference>
<gene>
    <name evidence="5 8" type="primary">argC</name>
    <name evidence="8" type="ORF">DYBT9623_02819</name>
</gene>
<dbReference type="SMART" id="SM00859">
    <property type="entry name" value="Semialdhyde_dh"/>
    <property type="match status" value="1"/>
</dbReference>
<evidence type="ECO:0000259" key="7">
    <source>
        <dbReference type="SMART" id="SM00859"/>
    </source>
</evidence>
<evidence type="ECO:0000256" key="3">
    <source>
        <dbReference type="ARBA" id="ARBA00022857"/>
    </source>
</evidence>
<keyword evidence="5" id="KW-0963">Cytoplasm</keyword>
<dbReference type="CDD" id="cd17895">
    <property type="entry name" value="AGPR_1_N"/>
    <property type="match status" value="1"/>
</dbReference>
<name>A0ABN7RCN8_9BACT</name>
<dbReference type="Gene3D" id="3.40.50.720">
    <property type="entry name" value="NAD(P)-binding Rossmann-like Domain"/>
    <property type="match status" value="1"/>
</dbReference>
<evidence type="ECO:0000256" key="1">
    <source>
        <dbReference type="ARBA" id="ARBA00022571"/>
    </source>
</evidence>
<dbReference type="HAMAP" id="MF_00150">
    <property type="entry name" value="ArgC_type1"/>
    <property type="match status" value="1"/>
</dbReference>
<feature type="active site" evidence="5 6">
    <location>
        <position position="155"/>
    </location>
</feature>
<dbReference type="CDD" id="cd23934">
    <property type="entry name" value="AGPR_1_C"/>
    <property type="match status" value="1"/>
</dbReference>
<dbReference type="Pfam" id="PF22698">
    <property type="entry name" value="Semialdhyde_dhC_1"/>
    <property type="match status" value="1"/>
</dbReference>
<dbReference type="GO" id="GO:0003942">
    <property type="term" value="F:N-acetyl-gamma-glutamyl-phosphate reductase activity"/>
    <property type="evidence" value="ECO:0007669"/>
    <property type="project" value="UniProtKB-EC"/>
</dbReference>
<comment type="catalytic activity">
    <reaction evidence="5">
        <text>N-acetyl-L-glutamate 5-semialdehyde + phosphate + NADP(+) = N-acetyl-L-glutamyl 5-phosphate + NADPH + H(+)</text>
        <dbReference type="Rhea" id="RHEA:21588"/>
        <dbReference type="ChEBI" id="CHEBI:15378"/>
        <dbReference type="ChEBI" id="CHEBI:29123"/>
        <dbReference type="ChEBI" id="CHEBI:43474"/>
        <dbReference type="ChEBI" id="CHEBI:57783"/>
        <dbReference type="ChEBI" id="CHEBI:57936"/>
        <dbReference type="ChEBI" id="CHEBI:58349"/>
        <dbReference type="EC" id="1.2.1.38"/>
    </reaction>
</comment>
<dbReference type="InterPro" id="IPR050085">
    <property type="entry name" value="AGPR"/>
</dbReference>
<keyword evidence="4 5" id="KW-0560">Oxidoreductase</keyword>
<feature type="domain" description="Semialdehyde dehydrogenase NAD-binding" evidence="7">
    <location>
        <begin position="23"/>
        <end position="147"/>
    </location>
</feature>
<comment type="subcellular location">
    <subcellularLocation>
        <location evidence="5">Cytoplasm</location>
    </subcellularLocation>
</comment>
<dbReference type="InterPro" id="IPR000706">
    <property type="entry name" value="AGPR_type-1"/>
</dbReference>
<evidence type="ECO:0000256" key="4">
    <source>
        <dbReference type="ARBA" id="ARBA00023002"/>
    </source>
</evidence>
<evidence type="ECO:0000256" key="5">
    <source>
        <dbReference type="HAMAP-Rule" id="MF_00150"/>
    </source>
</evidence>
<dbReference type="NCBIfam" id="TIGR01850">
    <property type="entry name" value="argC"/>
    <property type="match status" value="1"/>
</dbReference>
<organism evidence="8 9">
    <name type="scientific">Dyadobacter linearis</name>
    <dbReference type="NCBI Taxonomy" id="2823330"/>
    <lineage>
        <taxon>Bacteria</taxon>
        <taxon>Pseudomonadati</taxon>
        <taxon>Bacteroidota</taxon>
        <taxon>Cytophagia</taxon>
        <taxon>Cytophagales</taxon>
        <taxon>Spirosomataceae</taxon>
        <taxon>Dyadobacter</taxon>
    </lineage>
</organism>
<evidence type="ECO:0000256" key="6">
    <source>
        <dbReference type="PROSITE-ProRule" id="PRU10010"/>
    </source>
</evidence>
<dbReference type="Proteomes" id="UP000679725">
    <property type="component" value="Unassembled WGS sequence"/>
</dbReference>
<dbReference type="PANTHER" id="PTHR32338">
    <property type="entry name" value="N-ACETYL-GAMMA-GLUTAMYL-PHOSPHATE REDUCTASE, CHLOROPLASTIC-RELATED-RELATED"/>
    <property type="match status" value="1"/>
</dbReference>
<dbReference type="PROSITE" id="PS01224">
    <property type="entry name" value="ARGC"/>
    <property type="match status" value="1"/>
</dbReference>
<evidence type="ECO:0000313" key="9">
    <source>
        <dbReference type="Proteomes" id="UP000679725"/>
    </source>
</evidence>
<dbReference type="InterPro" id="IPR023013">
    <property type="entry name" value="AGPR_AS"/>
</dbReference>
<keyword evidence="9" id="KW-1185">Reference proteome</keyword>
<keyword evidence="3 5" id="KW-0521">NADP</keyword>
<accession>A0ABN7RCN8</accession>
<comment type="caution">
    <text evidence="8">The sequence shown here is derived from an EMBL/GenBank/DDBJ whole genome shotgun (WGS) entry which is preliminary data.</text>
</comment>